<feature type="transmembrane region" description="Helical" evidence="6">
    <location>
        <begin position="81"/>
        <end position="99"/>
    </location>
</feature>
<reference evidence="8 9" key="1">
    <citation type="submission" date="2020-08" db="EMBL/GenBank/DDBJ databases">
        <title>Sequencing the genomes of 1000 actinobacteria strains.</title>
        <authorList>
            <person name="Klenk H.-P."/>
        </authorList>
    </citation>
    <scope>NUCLEOTIDE SEQUENCE [LARGE SCALE GENOMIC DNA]</scope>
    <source>
        <strain evidence="8 9">DSM 43768</strain>
    </source>
</reference>
<dbReference type="Gene3D" id="1.20.810.10">
    <property type="entry name" value="Cytochrome Bc1 Complex, Chain C"/>
    <property type="match status" value="1"/>
</dbReference>
<evidence type="ECO:0000259" key="7">
    <source>
        <dbReference type="PROSITE" id="PS51002"/>
    </source>
</evidence>
<dbReference type="GO" id="GO:0022904">
    <property type="term" value="P:respiratory electron transport chain"/>
    <property type="evidence" value="ECO:0007669"/>
    <property type="project" value="InterPro"/>
</dbReference>
<feature type="transmembrane region" description="Helical" evidence="6">
    <location>
        <begin position="106"/>
        <end position="125"/>
    </location>
</feature>
<dbReference type="RefSeq" id="WP_185100549.1">
    <property type="nucleotide sequence ID" value="NZ_JACHMI010000001.1"/>
</dbReference>
<evidence type="ECO:0000313" key="9">
    <source>
        <dbReference type="Proteomes" id="UP000565579"/>
    </source>
</evidence>
<keyword evidence="6" id="KW-0472">Membrane</keyword>
<dbReference type="GO" id="GO:0016491">
    <property type="term" value="F:oxidoreductase activity"/>
    <property type="evidence" value="ECO:0007669"/>
    <property type="project" value="InterPro"/>
</dbReference>
<dbReference type="SUPFAM" id="SSF81342">
    <property type="entry name" value="Transmembrane di-heme cytochromes"/>
    <property type="match status" value="1"/>
</dbReference>
<evidence type="ECO:0000256" key="6">
    <source>
        <dbReference type="SAM" id="Phobius"/>
    </source>
</evidence>
<keyword evidence="6" id="KW-1133">Transmembrane helix</keyword>
<proteinExistence type="predicted"/>
<dbReference type="EMBL" id="JACHMI010000001">
    <property type="protein sequence ID" value="MBB6545750.1"/>
    <property type="molecule type" value="Genomic_DNA"/>
</dbReference>
<accession>A0A7X0NLR3</accession>
<dbReference type="InterPro" id="IPR027387">
    <property type="entry name" value="Cytb/b6-like_sf"/>
</dbReference>
<dbReference type="GO" id="GO:0016020">
    <property type="term" value="C:membrane"/>
    <property type="evidence" value="ECO:0007669"/>
    <property type="project" value="InterPro"/>
</dbReference>
<evidence type="ECO:0000256" key="5">
    <source>
        <dbReference type="ARBA" id="ARBA00029568"/>
    </source>
</evidence>
<evidence type="ECO:0000256" key="3">
    <source>
        <dbReference type="ARBA" id="ARBA00016116"/>
    </source>
</evidence>
<evidence type="ECO:0000256" key="2">
    <source>
        <dbReference type="ARBA" id="ARBA00012951"/>
    </source>
</evidence>
<dbReference type="Proteomes" id="UP000565579">
    <property type="component" value="Unassembled WGS sequence"/>
</dbReference>
<comment type="catalytic activity">
    <reaction evidence="4">
        <text>a quinol + 2 Fe(III)-[cytochrome c](out) = a quinone + 2 Fe(II)-[cytochrome c](out) + 2 H(+)(out)</text>
        <dbReference type="Rhea" id="RHEA:11484"/>
        <dbReference type="Rhea" id="RHEA-COMP:10350"/>
        <dbReference type="Rhea" id="RHEA-COMP:14399"/>
        <dbReference type="ChEBI" id="CHEBI:15378"/>
        <dbReference type="ChEBI" id="CHEBI:24646"/>
        <dbReference type="ChEBI" id="CHEBI:29033"/>
        <dbReference type="ChEBI" id="CHEBI:29034"/>
        <dbReference type="ChEBI" id="CHEBI:132124"/>
        <dbReference type="EC" id="7.1.1.8"/>
    </reaction>
</comment>
<name>A0A7X0NLR3_9ACTN</name>
<evidence type="ECO:0000313" key="8">
    <source>
        <dbReference type="EMBL" id="MBB6545750.1"/>
    </source>
</evidence>
<sequence>MPPSTERLERVRQLVGEMLIYCFVVVLATGAFLAFHFTPSGQEVPYDGAYRPLHGVMMSAAYESTLHISFDVRGGLLMRQLHLTSSTLFLLGAVIWVMLGQFRYAPAWLGLGLTVLSAVSGYGSVDDWLSGTVLGGIPIVVWYGLHLLAALALIVTLIVSSRREAARRPRTPGFVVLTIALTALVFLWR</sequence>
<feature type="transmembrane region" description="Helical" evidence="6">
    <location>
        <begin position="137"/>
        <end position="159"/>
    </location>
</feature>
<feature type="domain" description="Cytochrome b/b6 N-terminal region profile" evidence="7">
    <location>
        <begin position="1"/>
        <end position="189"/>
    </location>
</feature>
<feature type="transmembrane region" description="Helical" evidence="6">
    <location>
        <begin position="171"/>
        <end position="188"/>
    </location>
</feature>
<dbReference type="PANTHER" id="PTHR19271:SF16">
    <property type="entry name" value="CYTOCHROME B"/>
    <property type="match status" value="1"/>
</dbReference>
<organism evidence="8 9">
    <name type="scientific">Nonomuraea rubra</name>
    <dbReference type="NCBI Taxonomy" id="46180"/>
    <lineage>
        <taxon>Bacteria</taxon>
        <taxon>Bacillati</taxon>
        <taxon>Actinomycetota</taxon>
        <taxon>Actinomycetes</taxon>
        <taxon>Streptosporangiales</taxon>
        <taxon>Streptosporangiaceae</taxon>
        <taxon>Nonomuraea</taxon>
    </lineage>
</organism>
<dbReference type="InterPro" id="IPR005797">
    <property type="entry name" value="Cyt_b/b6_N"/>
</dbReference>
<evidence type="ECO:0000256" key="4">
    <source>
        <dbReference type="ARBA" id="ARBA00029351"/>
    </source>
</evidence>
<comment type="cofactor">
    <cofactor evidence="1">
        <name>heme</name>
        <dbReference type="ChEBI" id="CHEBI:30413"/>
    </cofactor>
</comment>
<dbReference type="InterPro" id="IPR016174">
    <property type="entry name" value="Di-haem_cyt_TM"/>
</dbReference>
<gene>
    <name evidence="8" type="ORF">HD593_000545</name>
</gene>
<keyword evidence="9" id="KW-1185">Reference proteome</keyword>
<keyword evidence="6" id="KW-0812">Transmembrane</keyword>
<dbReference type="PANTHER" id="PTHR19271">
    <property type="entry name" value="CYTOCHROME B"/>
    <property type="match status" value="1"/>
</dbReference>
<dbReference type="AlphaFoldDB" id="A0A7X0NLR3"/>
<dbReference type="PROSITE" id="PS51002">
    <property type="entry name" value="CYTB_NTER"/>
    <property type="match status" value="1"/>
</dbReference>
<dbReference type="EC" id="7.1.1.8" evidence="2"/>
<comment type="caution">
    <text evidence="8">The sequence shown here is derived from an EMBL/GenBank/DDBJ whole genome shotgun (WGS) entry which is preliminary data.</text>
</comment>
<dbReference type="GO" id="GO:0008121">
    <property type="term" value="F:quinol-cytochrome-c reductase activity"/>
    <property type="evidence" value="ECO:0007669"/>
    <property type="project" value="UniProtKB-EC"/>
</dbReference>
<evidence type="ECO:0000256" key="1">
    <source>
        <dbReference type="ARBA" id="ARBA00001971"/>
    </source>
</evidence>
<protein>
    <recommendedName>
        <fullName evidence="3">Cytochrome bc1 complex cytochrome b subunit</fullName>
        <ecNumber evidence="2">7.1.1.8</ecNumber>
    </recommendedName>
    <alternativeName>
        <fullName evidence="5">Cytochrome bc1 reductase complex subunit QcrB</fullName>
    </alternativeName>
</protein>
<feature type="transmembrane region" description="Helical" evidence="6">
    <location>
        <begin position="18"/>
        <end position="37"/>
    </location>
</feature>